<feature type="transmembrane region" description="Helical" evidence="5">
    <location>
        <begin position="326"/>
        <end position="349"/>
    </location>
</feature>
<keyword evidence="2 5" id="KW-0812">Transmembrane</keyword>
<proteinExistence type="predicted"/>
<dbReference type="RefSeq" id="WP_186991286.1">
    <property type="nucleotide sequence ID" value="NZ_CP052909.1"/>
</dbReference>
<feature type="transmembrane region" description="Helical" evidence="5">
    <location>
        <begin position="355"/>
        <end position="375"/>
    </location>
</feature>
<sequence length="409" mass="47887">MIAILKSIYPYLFLFFCFVLPLDKYATSVPNIVLIALVVIFPFVVRKENFKILLKREVIIFSAFILVVFFNSLLFHDFERDLTILKKIMASLLLIVLAIPLERTENLKKTVIISVLICIAISLYHLYFFYMREGEFNFAYGGEINEVLIIDRLYLGFLCVISVISSIGLIGNKYNEYNKWYFANIVLCSGFVLLISSRVAILLLILLFFLKIFYSKKKKEYVFFFLGIIGLMVVAFMLNKNLSERFFYTHSAQQEKGYIELFKKMEPRVIIWQCNYNIAKEENFALTGMGFYETKDRLVECYSETVTPNRRKNYFMESRFNSHNQFMDLVLSSGILATLLFSLIFISFFLKKWNYFFATALILALVSFASIESFFHRQLGAYYFGIVLIFLLMESKDSIHQNDKAIKDK</sequence>
<protein>
    <recommendedName>
        <fullName evidence="6">O-antigen ligase-related domain-containing protein</fullName>
    </recommendedName>
</protein>
<dbReference type="Pfam" id="PF04932">
    <property type="entry name" value="Wzy_C"/>
    <property type="match status" value="1"/>
</dbReference>
<evidence type="ECO:0000256" key="1">
    <source>
        <dbReference type="ARBA" id="ARBA00004141"/>
    </source>
</evidence>
<organism evidence="7 8">
    <name type="scientific">Constantimarinum furrinae</name>
    <dbReference type="NCBI Taxonomy" id="2562285"/>
    <lineage>
        <taxon>Bacteria</taxon>
        <taxon>Pseudomonadati</taxon>
        <taxon>Bacteroidota</taxon>
        <taxon>Flavobacteriia</taxon>
        <taxon>Flavobacteriales</taxon>
        <taxon>Flavobacteriaceae</taxon>
        <taxon>Altibacter/Constantimarinum group</taxon>
        <taxon>Constantimarinum</taxon>
    </lineage>
</organism>
<evidence type="ECO:0000313" key="8">
    <source>
        <dbReference type="Proteomes" id="UP000515514"/>
    </source>
</evidence>
<name>A0A7G8PT10_9FLAO</name>
<evidence type="ECO:0000313" key="7">
    <source>
        <dbReference type="EMBL" id="QNJ97476.1"/>
    </source>
</evidence>
<feature type="transmembrane region" description="Helical" evidence="5">
    <location>
        <begin position="221"/>
        <end position="238"/>
    </location>
</feature>
<reference evidence="7 8" key="1">
    <citation type="submission" date="2020-04" db="EMBL/GenBank/DDBJ databases">
        <title>Genome sequence of Altibacter aquimarinus strain ALE3EI.</title>
        <authorList>
            <person name="Oh H.-M."/>
            <person name="Jang D."/>
        </authorList>
    </citation>
    <scope>NUCLEOTIDE SEQUENCE [LARGE SCALE GENOMIC DNA]</scope>
    <source>
        <strain evidence="7 8">ALE3EI</strain>
    </source>
</reference>
<feature type="transmembrane region" description="Helical" evidence="5">
    <location>
        <begin position="28"/>
        <end position="46"/>
    </location>
</feature>
<feature type="transmembrane region" description="Helical" evidence="5">
    <location>
        <begin position="182"/>
        <end position="209"/>
    </location>
</feature>
<dbReference type="PANTHER" id="PTHR37422:SF13">
    <property type="entry name" value="LIPOPOLYSACCHARIDE BIOSYNTHESIS PROTEIN PA4999-RELATED"/>
    <property type="match status" value="1"/>
</dbReference>
<evidence type="ECO:0000256" key="5">
    <source>
        <dbReference type="SAM" id="Phobius"/>
    </source>
</evidence>
<feature type="transmembrane region" description="Helical" evidence="5">
    <location>
        <begin position="58"/>
        <end position="76"/>
    </location>
</feature>
<evidence type="ECO:0000256" key="3">
    <source>
        <dbReference type="ARBA" id="ARBA00022989"/>
    </source>
</evidence>
<feature type="transmembrane region" description="Helical" evidence="5">
    <location>
        <begin position="153"/>
        <end position="170"/>
    </location>
</feature>
<dbReference type="PANTHER" id="PTHR37422">
    <property type="entry name" value="TEICHURONIC ACID BIOSYNTHESIS PROTEIN TUAE"/>
    <property type="match status" value="1"/>
</dbReference>
<feature type="transmembrane region" description="Helical" evidence="5">
    <location>
        <begin position="111"/>
        <end position="130"/>
    </location>
</feature>
<keyword evidence="3 5" id="KW-1133">Transmembrane helix</keyword>
<evidence type="ECO:0000256" key="4">
    <source>
        <dbReference type="ARBA" id="ARBA00023136"/>
    </source>
</evidence>
<feature type="domain" description="O-antigen ligase-related" evidence="6">
    <location>
        <begin position="184"/>
        <end position="341"/>
    </location>
</feature>
<dbReference type="AlphaFoldDB" id="A0A7G8PT10"/>
<comment type="subcellular location">
    <subcellularLocation>
        <location evidence="1">Membrane</location>
        <topology evidence="1">Multi-pass membrane protein</topology>
    </subcellularLocation>
</comment>
<dbReference type="GO" id="GO:0016020">
    <property type="term" value="C:membrane"/>
    <property type="evidence" value="ECO:0007669"/>
    <property type="project" value="UniProtKB-SubCell"/>
</dbReference>
<feature type="transmembrane region" description="Helical" evidence="5">
    <location>
        <begin position="7"/>
        <end position="22"/>
    </location>
</feature>
<dbReference type="Proteomes" id="UP000515514">
    <property type="component" value="Chromosome"/>
</dbReference>
<evidence type="ECO:0000259" key="6">
    <source>
        <dbReference type="Pfam" id="PF04932"/>
    </source>
</evidence>
<dbReference type="InterPro" id="IPR007016">
    <property type="entry name" value="O-antigen_ligase-rel_domated"/>
</dbReference>
<accession>A0A7G8PT10</accession>
<dbReference type="InterPro" id="IPR051533">
    <property type="entry name" value="WaaL-like"/>
</dbReference>
<keyword evidence="4 5" id="KW-0472">Membrane</keyword>
<gene>
    <name evidence="7" type="ORF">ALE3EI_0901</name>
</gene>
<keyword evidence="8" id="KW-1185">Reference proteome</keyword>
<dbReference type="EMBL" id="CP052909">
    <property type="protein sequence ID" value="QNJ97476.1"/>
    <property type="molecule type" value="Genomic_DNA"/>
</dbReference>
<evidence type="ECO:0000256" key="2">
    <source>
        <dbReference type="ARBA" id="ARBA00022692"/>
    </source>
</evidence>
<dbReference type="KEGG" id="alti:ALE3EI_0901"/>